<dbReference type="PANTHER" id="PTHR45753">
    <property type="entry name" value="ORNITHINE CARBAMOYLTRANSFERASE, MITOCHONDRIAL"/>
    <property type="match status" value="1"/>
</dbReference>
<dbReference type="PRINTS" id="PR00100">
    <property type="entry name" value="AOTCASE"/>
</dbReference>
<comment type="caution">
    <text evidence="10">The sequence shown here is derived from an EMBL/GenBank/DDBJ whole genome shotgun (WGS) entry which is preliminary data.</text>
</comment>
<comment type="pathway">
    <text evidence="1">Amino-acid biosynthesis; L-arginine biosynthesis; L-arginine from L-ornithine and carbamoyl phosphate: step 1/3.</text>
</comment>
<dbReference type="InterPro" id="IPR006131">
    <property type="entry name" value="Asp_carbamoyltransf_Asp/Orn-bd"/>
</dbReference>
<accession>A0ABT8KBZ7</accession>
<feature type="binding site" evidence="7">
    <location>
        <begin position="228"/>
        <end position="229"/>
    </location>
    <ligand>
        <name>L-ornithine</name>
        <dbReference type="ChEBI" id="CHEBI:46911"/>
    </ligand>
</feature>
<dbReference type="PROSITE" id="PS00097">
    <property type="entry name" value="CARBAMOYLTRANSFERASE"/>
    <property type="match status" value="1"/>
</dbReference>
<feature type="domain" description="Aspartate/ornithine carbamoyltransferase carbamoyl-P binding" evidence="9">
    <location>
        <begin position="3"/>
        <end position="141"/>
    </location>
</feature>
<feature type="binding site" evidence="7">
    <location>
        <position position="160"/>
    </location>
    <ligand>
        <name>L-ornithine</name>
        <dbReference type="ChEBI" id="CHEBI:46911"/>
    </ligand>
</feature>
<dbReference type="GO" id="GO:0004585">
    <property type="term" value="F:ornithine carbamoyltransferase activity"/>
    <property type="evidence" value="ECO:0007669"/>
    <property type="project" value="UniProtKB-EC"/>
</dbReference>
<evidence type="ECO:0000256" key="4">
    <source>
        <dbReference type="ARBA" id="ARBA00016634"/>
    </source>
</evidence>
<dbReference type="Pfam" id="PF02729">
    <property type="entry name" value="OTCace_N"/>
    <property type="match status" value="1"/>
</dbReference>
<evidence type="ECO:0000256" key="3">
    <source>
        <dbReference type="ARBA" id="ARBA00013007"/>
    </source>
</evidence>
<dbReference type="InterPro" id="IPR006130">
    <property type="entry name" value="Asp/Orn_carbamoylTrfase"/>
</dbReference>
<dbReference type="InterPro" id="IPR024904">
    <property type="entry name" value="OTCase_ArgI"/>
</dbReference>
<comment type="catalytic activity">
    <reaction evidence="6 7">
        <text>carbamoyl phosphate + L-ornithine = L-citrulline + phosphate + H(+)</text>
        <dbReference type="Rhea" id="RHEA:19513"/>
        <dbReference type="ChEBI" id="CHEBI:15378"/>
        <dbReference type="ChEBI" id="CHEBI:43474"/>
        <dbReference type="ChEBI" id="CHEBI:46911"/>
        <dbReference type="ChEBI" id="CHEBI:57743"/>
        <dbReference type="ChEBI" id="CHEBI:58228"/>
        <dbReference type="EC" id="2.1.3.3"/>
    </reaction>
</comment>
<evidence type="ECO:0000313" key="11">
    <source>
        <dbReference type="Proteomes" id="UP001174208"/>
    </source>
</evidence>
<name>A0ABT8KBZ7_9MICO</name>
<dbReference type="InterPro" id="IPR002292">
    <property type="entry name" value="Orn/put_carbamltrans"/>
</dbReference>
<dbReference type="PRINTS" id="PR00102">
    <property type="entry name" value="OTCASE"/>
</dbReference>
<dbReference type="PANTHER" id="PTHR45753:SF3">
    <property type="entry name" value="ORNITHINE TRANSCARBAMYLASE, MITOCHONDRIAL"/>
    <property type="match status" value="1"/>
</dbReference>
<keyword evidence="11" id="KW-1185">Reference proteome</keyword>
<dbReference type="SUPFAM" id="SSF53671">
    <property type="entry name" value="Aspartate/ornithine carbamoyltransferase"/>
    <property type="match status" value="1"/>
</dbReference>
<evidence type="ECO:0000259" key="8">
    <source>
        <dbReference type="Pfam" id="PF00185"/>
    </source>
</evidence>
<evidence type="ECO:0000256" key="7">
    <source>
        <dbReference type="HAMAP-Rule" id="MF_01109"/>
    </source>
</evidence>
<dbReference type="InterPro" id="IPR036901">
    <property type="entry name" value="Asp/Orn_carbamoylTrfase_sf"/>
</dbReference>
<keyword evidence="7" id="KW-0963">Cytoplasm</keyword>
<dbReference type="RefSeq" id="WP_301210902.1">
    <property type="nucleotide sequence ID" value="NZ_JAROCF010000001.1"/>
</dbReference>
<feature type="binding site" evidence="7">
    <location>
        <position position="292"/>
    </location>
    <ligand>
        <name>carbamoyl phosphate</name>
        <dbReference type="ChEBI" id="CHEBI:58228"/>
    </ligand>
</feature>
<dbReference type="NCBIfam" id="NF001986">
    <property type="entry name" value="PRK00779.1"/>
    <property type="match status" value="1"/>
</dbReference>
<evidence type="ECO:0000313" key="10">
    <source>
        <dbReference type="EMBL" id="MDN4614527.1"/>
    </source>
</evidence>
<gene>
    <name evidence="10" type="primary">argF</name>
    <name evidence="10" type="ORF">P5G50_08685</name>
</gene>
<dbReference type="InterPro" id="IPR006132">
    <property type="entry name" value="Asp/Orn_carbamoyltranf_P-bd"/>
</dbReference>
<evidence type="ECO:0000256" key="1">
    <source>
        <dbReference type="ARBA" id="ARBA00004975"/>
    </source>
</evidence>
<feature type="binding site" evidence="7">
    <location>
        <position position="101"/>
    </location>
    <ligand>
        <name>carbamoyl phosphate</name>
        <dbReference type="ChEBI" id="CHEBI:58228"/>
    </ligand>
</feature>
<dbReference type="Gene3D" id="3.40.50.1370">
    <property type="entry name" value="Aspartate/ornithine carbamoyltransferase"/>
    <property type="match status" value="2"/>
</dbReference>
<dbReference type="NCBIfam" id="TIGR00658">
    <property type="entry name" value="orni_carb_tr"/>
    <property type="match status" value="1"/>
</dbReference>
<organism evidence="10 11">
    <name type="scientific">Leifsonia williamsii</name>
    <dbReference type="NCBI Taxonomy" id="3035919"/>
    <lineage>
        <taxon>Bacteria</taxon>
        <taxon>Bacillati</taxon>
        <taxon>Actinomycetota</taxon>
        <taxon>Actinomycetes</taxon>
        <taxon>Micrococcales</taxon>
        <taxon>Microbacteriaceae</taxon>
        <taxon>Leifsonia</taxon>
    </lineage>
</organism>
<evidence type="ECO:0000256" key="2">
    <source>
        <dbReference type="ARBA" id="ARBA00007805"/>
    </source>
</evidence>
<dbReference type="HAMAP" id="MF_01109">
    <property type="entry name" value="OTCase"/>
    <property type="match status" value="1"/>
</dbReference>
<reference evidence="10" key="1">
    <citation type="submission" date="2023-06" db="EMBL/GenBank/DDBJ databases">
        <title>MT1 and MT2 Draft Genomes of Novel Species.</title>
        <authorList>
            <person name="Venkateswaran K."/>
        </authorList>
    </citation>
    <scope>NUCLEOTIDE SEQUENCE</scope>
    <source>
        <strain evidence="10">F6_8S_P_1B</strain>
    </source>
</reference>
<feature type="binding site" evidence="7">
    <location>
        <begin position="128"/>
        <end position="131"/>
    </location>
    <ligand>
        <name>carbamoyl phosphate</name>
        <dbReference type="ChEBI" id="CHEBI:58228"/>
    </ligand>
</feature>
<protein>
    <recommendedName>
        <fullName evidence="4 7">Ornithine carbamoyltransferase</fullName>
        <shortName evidence="7">OTCase</shortName>
        <ecNumber evidence="3 7">2.1.3.3</ecNumber>
    </recommendedName>
</protein>
<evidence type="ECO:0000259" key="9">
    <source>
        <dbReference type="Pfam" id="PF02729"/>
    </source>
</evidence>
<feature type="binding site" evidence="7">
    <location>
        <position position="77"/>
    </location>
    <ligand>
        <name>carbamoyl phosphate</name>
        <dbReference type="ChEBI" id="CHEBI:58228"/>
    </ligand>
</feature>
<dbReference type="Pfam" id="PF00185">
    <property type="entry name" value="OTCace"/>
    <property type="match status" value="1"/>
</dbReference>
<evidence type="ECO:0000256" key="6">
    <source>
        <dbReference type="ARBA" id="ARBA00048772"/>
    </source>
</evidence>
<dbReference type="Proteomes" id="UP001174208">
    <property type="component" value="Unassembled WGS sequence"/>
</dbReference>
<feature type="binding site" evidence="7">
    <location>
        <position position="224"/>
    </location>
    <ligand>
        <name>L-ornithine</name>
        <dbReference type="ChEBI" id="CHEBI:46911"/>
    </ligand>
</feature>
<comment type="subcellular location">
    <subcellularLocation>
        <location evidence="7">Cytoplasm</location>
    </subcellularLocation>
</comment>
<dbReference type="EC" id="2.1.3.3" evidence="3 7"/>
<sequence length="312" mass="33076">MTRHFLRDDDLSPAEQAEVLQLAAALKRDRFSAKPLAGPQTVAVIFDKTSTRTRVSFAVGIADLGGSPLIIQSGESQLGGKESLADTARVLERMVSAIVWRTYAQAGLEEMAAGTRVPVINALSDDFHPCQILADLQTVQEHKGELAGLTMSYFGDGANNMAHSYLLGGATAGMHVRVAAPAGYLPDPAIVADAEAIAARTGGSVFVTTDAGEAADGADVMVTDTWVSMGKEDEKAERLSVFGDYAVDAALMARADADAIFLHCLPAYRGYEVSADVIDGPQSVIWDEAENRLHAQKALLAWLLSKNEEAAA</sequence>
<feature type="binding site" evidence="7">
    <location>
        <begin position="50"/>
        <end position="53"/>
    </location>
    <ligand>
        <name>carbamoyl phosphate</name>
        <dbReference type="ChEBI" id="CHEBI:58228"/>
    </ligand>
</feature>
<dbReference type="EMBL" id="JAROCF010000001">
    <property type="protein sequence ID" value="MDN4614527.1"/>
    <property type="molecule type" value="Genomic_DNA"/>
</dbReference>
<feature type="binding site" evidence="7">
    <location>
        <begin position="264"/>
        <end position="265"/>
    </location>
    <ligand>
        <name>carbamoyl phosphate</name>
        <dbReference type="ChEBI" id="CHEBI:58228"/>
    </ligand>
</feature>
<evidence type="ECO:0000256" key="5">
    <source>
        <dbReference type="ARBA" id="ARBA00022679"/>
    </source>
</evidence>
<proteinExistence type="inferred from homology"/>
<keyword evidence="5 7" id="KW-0808">Transferase</keyword>
<feature type="domain" description="Aspartate/ornithine carbamoyltransferase Asp/Orn-binding" evidence="8">
    <location>
        <begin position="148"/>
        <end position="303"/>
    </location>
</feature>
<comment type="similarity">
    <text evidence="2 7">Belongs to the aspartate/ornithine carbamoyltransferase superfamily. OTCase family.</text>
</comment>